<organism evidence="1 2">
    <name type="scientific">Corchorus olitorius</name>
    <dbReference type="NCBI Taxonomy" id="93759"/>
    <lineage>
        <taxon>Eukaryota</taxon>
        <taxon>Viridiplantae</taxon>
        <taxon>Streptophyta</taxon>
        <taxon>Embryophyta</taxon>
        <taxon>Tracheophyta</taxon>
        <taxon>Spermatophyta</taxon>
        <taxon>Magnoliopsida</taxon>
        <taxon>eudicotyledons</taxon>
        <taxon>Gunneridae</taxon>
        <taxon>Pentapetalae</taxon>
        <taxon>rosids</taxon>
        <taxon>malvids</taxon>
        <taxon>Malvales</taxon>
        <taxon>Malvaceae</taxon>
        <taxon>Grewioideae</taxon>
        <taxon>Apeibeae</taxon>
        <taxon>Corchorus</taxon>
    </lineage>
</organism>
<dbReference type="Proteomes" id="UP000187203">
    <property type="component" value="Unassembled WGS sequence"/>
</dbReference>
<keyword evidence="2" id="KW-1185">Reference proteome</keyword>
<comment type="caution">
    <text evidence="1">The sequence shown here is derived from an EMBL/GenBank/DDBJ whole genome shotgun (WGS) entry which is preliminary data.</text>
</comment>
<sequence length="37" mass="4117">MVVIGILHRYLPNSGSSGCRYRKLAATIPVADRYLKP</sequence>
<dbReference type="EMBL" id="AWUE01024498">
    <property type="protein sequence ID" value="OMO50568.1"/>
    <property type="molecule type" value="Genomic_DNA"/>
</dbReference>
<gene>
    <name evidence="1" type="ORF">COLO4_38009</name>
</gene>
<protein>
    <submittedName>
        <fullName evidence="1">Uncharacterized protein</fullName>
    </submittedName>
</protein>
<dbReference type="AlphaFoldDB" id="A0A1R3FXH5"/>
<accession>A0A1R3FXH5</accession>
<proteinExistence type="predicted"/>
<name>A0A1R3FXH5_9ROSI</name>
<evidence type="ECO:0000313" key="1">
    <source>
        <dbReference type="EMBL" id="OMO50568.1"/>
    </source>
</evidence>
<evidence type="ECO:0000313" key="2">
    <source>
        <dbReference type="Proteomes" id="UP000187203"/>
    </source>
</evidence>
<reference evidence="2" key="1">
    <citation type="submission" date="2013-09" db="EMBL/GenBank/DDBJ databases">
        <title>Corchorus olitorius genome sequencing.</title>
        <authorList>
            <person name="Alam M."/>
            <person name="Haque M.S."/>
            <person name="Islam M.S."/>
            <person name="Emdad E.M."/>
            <person name="Islam M.M."/>
            <person name="Ahmed B."/>
            <person name="Halim A."/>
            <person name="Hossen Q.M.M."/>
            <person name="Hossain M.Z."/>
            <person name="Ahmed R."/>
            <person name="Khan M.M."/>
            <person name="Islam R."/>
            <person name="Rashid M.M."/>
            <person name="Khan S.A."/>
            <person name="Rahman M.S."/>
            <person name="Alam M."/>
            <person name="Yahiya A.S."/>
            <person name="Khan M.S."/>
            <person name="Azam M.S."/>
            <person name="Haque T."/>
            <person name="Lashkar M.Z.H."/>
            <person name="Akhand A.I."/>
            <person name="Morshed G."/>
            <person name="Roy S."/>
            <person name="Uddin K.S."/>
            <person name="Rabeya T."/>
            <person name="Hossain A.S."/>
            <person name="Chowdhury A."/>
            <person name="Snigdha A.R."/>
            <person name="Mortoza M.S."/>
            <person name="Matin S.A."/>
            <person name="Hoque S.M.E."/>
            <person name="Islam M.K."/>
            <person name="Roy D.K."/>
            <person name="Haider R."/>
            <person name="Moosa M.M."/>
            <person name="Elias S.M."/>
            <person name="Hasan A.M."/>
            <person name="Jahan S."/>
            <person name="Shafiuddin M."/>
            <person name="Mahmood N."/>
            <person name="Shommy N.S."/>
        </authorList>
    </citation>
    <scope>NUCLEOTIDE SEQUENCE [LARGE SCALE GENOMIC DNA]</scope>
    <source>
        <strain evidence="2">cv. O-4</strain>
    </source>
</reference>